<dbReference type="SUPFAM" id="SSF53706">
    <property type="entry name" value="Formate dehydrogenase/DMSO reductase, domains 1-3"/>
    <property type="match status" value="1"/>
</dbReference>
<evidence type="ECO:0000256" key="5">
    <source>
        <dbReference type="ARBA" id="ARBA00023014"/>
    </source>
</evidence>
<evidence type="ECO:0000313" key="7">
    <source>
        <dbReference type="EMBL" id="MBK9296096.1"/>
    </source>
</evidence>
<evidence type="ECO:0000256" key="1">
    <source>
        <dbReference type="ARBA" id="ARBA00022485"/>
    </source>
</evidence>
<keyword evidence="1" id="KW-0004">4Fe-4S</keyword>
<feature type="domain" description="4Fe-4S Mo/W bis-MGD-type" evidence="6">
    <location>
        <begin position="3"/>
        <end position="59"/>
    </location>
</feature>
<dbReference type="GO" id="GO:0051539">
    <property type="term" value="F:4 iron, 4 sulfur cluster binding"/>
    <property type="evidence" value="ECO:0007669"/>
    <property type="project" value="UniProtKB-KW"/>
</dbReference>
<dbReference type="PANTHER" id="PTHR43105">
    <property type="entry name" value="RESPIRATORY NITRATE REDUCTASE"/>
    <property type="match status" value="1"/>
</dbReference>
<dbReference type="GO" id="GO:0043546">
    <property type="term" value="F:molybdopterin cofactor binding"/>
    <property type="evidence" value="ECO:0007669"/>
    <property type="project" value="InterPro"/>
</dbReference>
<protein>
    <submittedName>
        <fullName evidence="7">Molybdopterin-dependent oxidoreductase</fullName>
    </submittedName>
</protein>
<accession>A0A936TC50</accession>
<dbReference type="AlphaFoldDB" id="A0A936TC50"/>
<dbReference type="GO" id="GO:0046872">
    <property type="term" value="F:metal ion binding"/>
    <property type="evidence" value="ECO:0007669"/>
    <property type="project" value="UniProtKB-KW"/>
</dbReference>
<dbReference type="Pfam" id="PF04879">
    <property type="entry name" value="Molybdop_Fe4S4"/>
    <property type="match status" value="1"/>
</dbReference>
<dbReference type="InterPro" id="IPR009010">
    <property type="entry name" value="Asp_de-COase-like_dom_sf"/>
</dbReference>
<dbReference type="SMART" id="SM00926">
    <property type="entry name" value="Molybdop_Fe4S4"/>
    <property type="match status" value="1"/>
</dbReference>
<gene>
    <name evidence="7" type="ORF">IPN02_04320</name>
</gene>
<dbReference type="InterPro" id="IPR006963">
    <property type="entry name" value="Mopterin_OxRdtase_4Fe-4S_dom"/>
</dbReference>
<dbReference type="Gene3D" id="3.40.228.10">
    <property type="entry name" value="Dimethylsulfoxide Reductase, domain 2"/>
    <property type="match status" value="1"/>
</dbReference>
<sequence length="767" mass="81200">MGLSTAVTTCPLCEAMCGLELSLDGGRVTRIRGDRDDVFSGGYLCPKGTTLGRLHDDPDRLRAPVHQPNARSAAAGAAQPVTWTEAWHLTEELLRTAIDTHGRDSVAIYLGNPNVHHLDGTLFAKPLIRGLGKPKVFSASTVDQRPKEVASGLMFGTTLSVAVPDIDRTDLVVLMGANPLESNGSLATAPDWPGRLAAVRDRGGRVVVIDPRRTKTARAADTHLAIRPGADALLLAAVVTELARTGRVDPGHAGEWTVDLDEAIASLAAFTPESVAVRSGVSPDEIRSLAAQLADAKSAVVYGRIGTTTQRFGTLASWLVDLVNLCTGNLDRAGGAMFTKAAAGAANTRGTPGVGRGVRIGRFASRVRGLGETMGELPVAALAEEIDTDGPGQIKVLITVAGNPLLSTPNSARLEAAMEHLELMISVDPYVNETTRHADIVLPPPSPIQRPHYDLAFTQLAVRNVANYSPPVMERDPDTPEEWEILARLAAFAQGLGPEADPADVDDLMITTLVGAAVADETGPVHGRDATDLLAELAPRTGPERMLDLMLRIGPYGDAFGAVTEPVPLGLDEEGRPISVQPLSLNELEAHPHGVDLGPLQPRLPEVLRTPSGRIEAAPPEIVADVRRLTALLDDGEDGSLVLVGRRDLRSNNSWMHNVEVLVKGKERCTLHIHPDDAAPLRLTNGELCVVSSRVGQLEVPVELTEDIAPGVVSLPHGWGHNQPGTRLAVANERAGVNSNLLTDEDDVEAITGTAVLSGIPVEVARA</sequence>
<dbReference type="Gene3D" id="2.20.25.90">
    <property type="entry name" value="ADC-like domains"/>
    <property type="match status" value="1"/>
</dbReference>
<dbReference type="SUPFAM" id="SSF50692">
    <property type="entry name" value="ADC-like"/>
    <property type="match status" value="1"/>
</dbReference>
<dbReference type="Proteomes" id="UP000727993">
    <property type="component" value="Unassembled WGS sequence"/>
</dbReference>
<organism evidence="7 8">
    <name type="scientific">Candidatus Neomicrothrix subdominans</name>
    <dbReference type="NCBI Taxonomy" id="2954438"/>
    <lineage>
        <taxon>Bacteria</taxon>
        <taxon>Bacillati</taxon>
        <taxon>Actinomycetota</taxon>
        <taxon>Acidimicrobiia</taxon>
        <taxon>Acidimicrobiales</taxon>
        <taxon>Microthrixaceae</taxon>
        <taxon>Candidatus Neomicrothrix</taxon>
    </lineage>
</organism>
<keyword evidence="3" id="KW-0560">Oxidoreductase</keyword>
<dbReference type="InterPro" id="IPR006656">
    <property type="entry name" value="Mopterin_OxRdtase"/>
</dbReference>
<reference evidence="7 8" key="1">
    <citation type="submission" date="2020-10" db="EMBL/GenBank/DDBJ databases">
        <title>Connecting structure to function with the recovery of over 1000 high-quality activated sludge metagenome-assembled genomes encoding full-length rRNA genes using long-read sequencing.</title>
        <authorList>
            <person name="Singleton C.M."/>
            <person name="Petriglieri F."/>
            <person name="Kristensen J.M."/>
            <person name="Kirkegaard R.H."/>
            <person name="Michaelsen T.Y."/>
            <person name="Andersen M.H."/>
            <person name="Karst S.M."/>
            <person name="Dueholm M.S."/>
            <person name="Nielsen P.H."/>
            <person name="Albertsen M."/>
        </authorList>
    </citation>
    <scope>NUCLEOTIDE SEQUENCE [LARGE SCALE GENOMIC DNA]</scope>
    <source>
        <strain evidence="7">Lyne_18-Q3-R50-59_MAXAC.006</strain>
    </source>
</reference>
<keyword evidence="5" id="KW-0411">Iron-sulfur</keyword>
<dbReference type="Pfam" id="PF00384">
    <property type="entry name" value="Molybdopterin"/>
    <property type="match status" value="1"/>
</dbReference>
<evidence type="ECO:0000256" key="3">
    <source>
        <dbReference type="ARBA" id="ARBA00023002"/>
    </source>
</evidence>
<dbReference type="PANTHER" id="PTHR43105:SF9">
    <property type="entry name" value="NADPH-FE(3+) OXIDOREDUCTASE SUBUNIT ALPHA"/>
    <property type="match status" value="1"/>
</dbReference>
<dbReference type="PROSITE" id="PS51669">
    <property type="entry name" value="4FE4S_MOW_BIS_MGD"/>
    <property type="match status" value="1"/>
</dbReference>
<dbReference type="Gene3D" id="3.40.50.740">
    <property type="match status" value="1"/>
</dbReference>
<dbReference type="GO" id="GO:0016020">
    <property type="term" value="C:membrane"/>
    <property type="evidence" value="ECO:0007669"/>
    <property type="project" value="TreeGrafter"/>
</dbReference>
<proteinExistence type="predicted"/>
<evidence type="ECO:0000313" key="8">
    <source>
        <dbReference type="Proteomes" id="UP000727993"/>
    </source>
</evidence>
<evidence type="ECO:0000256" key="4">
    <source>
        <dbReference type="ARBA" id="ARBA00023004"/>
    </source>
</evidence>
<name>A0A936TC50_9ACTN</name>
<dbReference type="Gene3D" id="2.40.40.20">
    <property type="match status" value="1"/>
</dbReference>
<dbReference type="Pfam" id="PF01568">
    <property type="entry name" value="Molydop_binding"/>
    <property type="match status" value="1"/>
</dbReference>
<dbReference type="InterPro" id="IPR050123">
    <property type="entry name" value="Prok_molybdopt-oxidoreductase"/>
</dbReference>
<comment type="caution">
    <text evidence="7">The sequence shown here is derived from an EMBL/GenBank/DDBJ whole genome shotgun (WGS) entry which is preliminary data.</text>
</comment>
<evidence type="ECO:0000256" key="2">
    <source>
        <dbReference type="ARBA" id="ARBA00022723"/>
    </source>
</evidence>
<keyword evidence="4" id="KW-0408">Iron</keyword>
<dbReference type="InterPro" id="IPR006657">
    <property type="entry name" value="MoPterin_dinucl-bd_dom"/>
</dbReference>
<evidence type="ECO:0000259" key="6">
    <source>
        <dbReference type="PROSITE" id="PS51669"/>
    </source>
</evidence>
<dbReference type="GO" id="GO:0016491">
    <property type="term" value="F:oxidoreductase activity"/>
    <property type="evidence" value="ECO:0007669"/>
    <property type="project" value="UniProtKB-KW"/>
</dbReference>
<dbReference type="EMBL" id="JADJZA010000001">
    <property type="protein sequence ID" value="MBK9296096.1"/>
    <property type="molecule type" value="Genomic_DNA"/>
</dbReference>
<keyword evidence="2" id="KW-0479">Metal-binding</keyword>